<evidence type="ECO:0000256" key="1">
    <source>
        <dbReference type="SAM" id="Phobius"/>
    </source>
</evidence>
<proteinExistence type="predicted"/>
<organism evidence="2 3">
    <name type="scientific">Hydrogenophaga bisanensis</name>
    <dbReference type="NCBI Taxonomy" id="439611"/>
    <lineage>
        <taxon>Bacteria</taxon>
        <taxon>Pseudomonadati</taxon>
        <taxon>Pseudomonadota</taxon>
        <taxon>Betaproteobacteria</taxon>
        <taxon>Burkholderiales</taxon>
        <taxon>Comamonadaceae</taxon>
        <taxon>Hydrogenophaga</taxon>
    </lineage>
</organism>
<keyword evidence="1" id="KW-0472">Membrane</keyword>
<keyword evidence="1" id="KW-0812">Transmembrane</keyword>
<evidence type="ECO:0000313" key="2">
    <source>
        <dbReference type="EMBL" id="MFC7433659.1"/>
    </source>
</evidence>
<dbReference type="Proteomes" id="UP001596495">
    <property type="component" value="Unassembled WGS sequence"/>
</dbReference>
<reference evidence="3" key="1">
    <citation type="journal article" date="2019" name="Int. J. Syst. Evol. Microbiol.">
        <title>The Global Catalogue of Microorganisms (GCM) 10K type strain sequencing project: providing services to taxonomists for standard genome sequencing and annotation.</title>
        <authorList>
            <consortium name="The Broad Institute Genomics Platform"/>
            <consortium name="The Broad Institute Genome Sequencing Center for Infectious Disease"/>
            <person name="Wu L."/>
            <person name="Ma J."/>
        </authorList>
    </citation>
    <scope>NUCLEOTIDE SEQUENCE [LARGE SCALE GENOMIC DNA]</scope>
    <source>
        <strain evidence="3">CCUG 54518</strain>
    </source>
</reference>
<accession>A0ABW2R5C2</accession>
<dbReference type="RefSeq" id="WP_382253971.1">
    <property type="nucleotide sequence ID" value="NZ_JBHTBX010000002.1"/>
</dbReference>
<evidence type="ECO:0008006" key="4">
    <source>
        <dbReference type="Google" id="ProtNLM"/>
    </source>
</evidence>
<feature type="transmembrane region" description="Helical" evidence="1">
    <location>
        <begin position="12"/>
        <end position="30"/>
    </location>
</feature>
<dbReference type="EMBL" id="JBHTBX010000002">
    <property type="protein sequence ID" value="MFC7433659.1"/>
    <property type="molecule type" value="Genomic_DNA"/>
</dbReference>
<gene>
    <name evidence="2" type="ORF">ACFQNJ_03960</name>
</gene>
<protein>
    <recommendedName>
        <fullName evidence="4">Lipase modulator</fullName>
    </recommendedName>
</protein>
<evidence type="ECO:0000313" key="3">
    <source>
        <dbReference type="Proteomes" id="UP001596495"/>
    </source>
</evidence>
<name>A0ABW2R5C2_9BURK</name>
<keyword evidence="3" id="KW-1185">Reference proteome</keyword>
<dbReference type="SUPFAM" id="SSF158855">
    <property type="entry name" value="Lipase chaperone-like"/>
    <property type="match status" value="1"/>
</dbReference>
<keyword evidence="1" id="KW-1133">Transmembrane helix</keyword>
<comment type="caution">
    <text evidence="2">The sequence shown here is derived from an EMBL/GenBank/DDBJ whole genome shotgun (WGS) entry which is preliminary data.</text>
</comment>
<sequence>MTGDRSAPGHGWWLVAAVIGTLATLVWWLAGQTPPASPDAASGPVFPAGAGGRTAPSPWLNPNLGIDEDEPVLPSPTPAVPAPVMAASPADKVFAVDQAGNLVLDEPMRLRLENLVVLSPEDQLSARVEAQVAHLPPKAAAAARELVSRYEGYMSAQKLSSSSVQAPLLPQEGLAELAELRALRQSYFGQAAAQRLFGKEEQVVQRLLELMMDDPVPDAPMAEKALRAQARYDEER</sequence>